<accession>A0A813N531</accession>
<dbReference type="Proteomes" id="UP000663832">
    <property type="component" value="Unassembled WGS sequence"/>
</dbReference>
<dbReference type="OrthoDB" id="10264298at2759"/>
<sequence length="120" mass="14316">MSCRAPNLLDYEQSIKLPLLKNLNNTNDNDVKLNLQLLNKYFEVQTLDETLVNSRNEFQTRTEHLQKRKDALHEKEIMFKQRILSMEISLFPLDYYSWRKFAGLVPNRARELSRIGEYPL</sequence>
<dbReference type="AlphaFoldDB" id="A0A813N531"/>
<dbReference type="EMBL" id="CAJNOM010000002">
    <property type="protein sequence ID" value="CAF0734841.1"/>
    <property type="molecule type" value="Genomic_DNA"/>
</dbReference>
<name>A0A813N531_9BILA</name>
<keyword evidence="2" id="KW-1185">Reference proteome</keyword>
<reference evidence="1" key="1">
    <citation type="submission" date="2021-02" db="EMBL/GenBank/DDBJ databases">
        <authorList>
            <person name="Nowell W R."/>
        </authorList>
    </citation>
    <scope>NUCLEOTIDE SEQUENCE</scope>
</reference>
<comment type="caution">
    <text evidence="1">The sequence shown here is derived from an EMBL/GenBank/DDBJ whole genome shotgun (WGS) entry which is preliminary data.</text>
</comment>
<evidence type="ECO:0000313" key="1">
    <source>
        <dbReference type="EMBL" id="CAF0734841.1"/>
    </source>
</evidence>
<evidence type="ECO:0000313" key="2">
    <source>
        <dbReference type="Proteomes" id="UP000663832"/>
    </source>
</evidence>
<organism evidence="1 2">
    <name type="scientific">Adineta steineri</name>
    <dbReference type="NCBI Taxonomy" id="433720"/>
    <lineage>
        <taxon>Eukaryota</taxon>
        <taxon>Metazoa</taxon>
        <taxon>Spiralia</taxon>
        <taxon>Gnathifera</taxon>
        <taxon>Rotifera</taxon>
        <taxon>Eurotatoria</taxon>
        <taxon>Bdelloidea</taxon>
        <taxon>Adinetida</taxon>
        <taxon>Adinetidae</taxon>
        <taxon>Adineta</taxon>
    </lineage>
</organism>
<gene>
    <name evidence="1" type="ORF">QVE165_LOCUS520</name>
</gene>
<proteinExistence type="predicted"/>
<protein>
    <submittedName>
        <fullName evidence="1">Uncharacterized protein</fullName>
    </submittedName>
</protein>